<keyword evidence="1 3" id="KW-0732">Signal</keyword>
<evidence type="ECO:0000256" key="1">
    <source>
        <dbReference type="ARBA" id="ARBA00022729"/>
    </source>
</evidence>
<comment type="caution">
    <text evidence="5">The sequence shown here is derived from an EMBL/GenBank/DDBJ whole genome shotgun (WGS) entry which is preliminary data.</text>
</comment>
<dbReference type="EMBL" id="JARKIB010000009">
    <property type="protein sequence ID" value="KAJ7776226.1"/>
    <property type="molecule type" value="Genomic_DNA"/>
</dbReference>
<reference evidence="5" key="1">
    <citation type="submission" date="2023-03" db="EMBL/GenBank/DDBJ databases">
        <title>Massive genome expansion in bonnet fungi (Mycena s.s.) driven by repeated elements and novel gene families across ecological guilds.</title>
        <authorList>
            <consortium name="Lawrence Berkeley National Laboratory"/>
            <person name="Harder C.B."/>
            <person name="Miyauchi S."/>
            <person name="Viragh M."/>
            <person name="Kuo A."/>
            <person name="Thoen E."/>
            <person name="Andreopoulos B."/>
            <person name="Lu D."/>
            <person name="Skrede I."/>
            <person name="Drula E."/>
            <person name="Henrissat B."/>
            <person name="Morin E."/>
            <person name="Kohler A."/>
            <person name="Barry K."/>
            <person name="LaButti K."/>
            <person name="Morin E."/>
            <person name="Salamov A."/>
            <person name="Lipzen A."/>
            <person name="Mereny Z."/>
            <person name="Hegedus B."/>
            <person name="Baldrian P."/>
            <person name="Stursova M."/>
            <person name="Weitz H."/>
            <person name="Taylor A."/>
            <person name="Grigoriev I.V."/>
            <person name="Nagy L.G."/>
            <person name="Martin F."/>
            <person name="Kauserud H."/>
        </authorList>
    </citation>
    <scope>NUCLEOTIDE SEQUENCE</scope>
    <source>
        <strain evidence="5">CBHHK182m</strain>
    </source>
</reference>
<evidence type="ECO:0000256" key="3">
    <source>
        <dbReference type="SAM" id="SignalP"/>
    </source>
</evidence>
<dbReference type="AlphaFoldDB" id="A0AAD7K3X5"/>
<feature type="region of interest" description="Disordered" evidence="2">
    <location>
        <begin position="105"/>
        <end position="131"/>
    </location>
</feature>
<evidence type="ECO:0000313" key="5">
    <source>
        <dbReference type="EMBL" id="KAJ7776226.1"/>
    </source>
</evidence>
<accession>A0AAD7K3X5</accession>
<feature type="chain" id="PRO_5042085468" description="Yeast cell wall synthesis Kre9/Knh1-like N-terminal domain-containing protein" evidence="3">
    <location>
        <begin position="20"/>
        <end position="256"/>
    </location>
</feature>
<evidence type="ECO:0000313" key="6">
    <source>
        <dbReference type="Proteomes" id="UP001215598"/>
    </source>
</evidence>
<dbReference type="InterPro" id="IPR018466">
    <property type="entry name" value="Kre9/Knh1-like_N"/>
</dbReference>
<dbReference type="Proteomes" id="UP001215598">
    <property type="component" value="Unassembled WGS sequence"/>
</dbReference>
<protein>
    <recommendedName>
        <fullName evidence="4">Yeast cell wall synthesis Kre9/Knh1-like N-terminal domain-containing protein</fullName>
    </recommendedName>
</protein>
<gene>
    <name evidence="5" type="ORF">B0H16DRAFT_1505987</name>
</gene>
<name>A0AAD7K3X5_9AGAR</name>
<organism evidence="5 6">
    <name type="scientific">Mycena metata</name>
    <dbReference type="NCBI Taxonomy" id="1033252"/>
    <lineage>
        <taxon>Eukaryota</taxon>
        <taxon>Fungi</taxon>
        <taxon>Dikarya</taxon>
        <taxon>Basidiomycota</taxon>
        <taxon>Agaricomycotina</taxon>
        <taxon>Agaricomycetes</taxon>
        <taxon>Agaricomycetidae</taxon>
        <taxon>Agaricales</taxon>
        <taxon>Marasmiineae</taxon>
        <taxon>Mycenaceae</taxon>
        <taxon>Mycena</taxon>
    </lineage>
</organism>
<sequence>MHSAAICFAVLALSTVVAAVSNVQATASKTSPGMLTVTWTADGAESSPFTIALVSKTYSGPLSVANNVDPQSNSAEIPLPDFVPGSDYTVALLSMSDTSDIIASSAPFGLPPAGPPPPPIPTPKTTASATATVTATSITGSASGSAHSVSGTVTSHSGSASGSVVHSGSVIASKSLPPSASATAPLSTVIVSVASSIASEVQSALSGVIPGSLLPTIHTTAPAPSTSAHTGSAISAHIPALGFALVIGGALVGAQL</sequence>
<dbReference type="Pfam" id="PF10342">
    <property type="entry name" value="Kre9_KNH"/>
    <property type="match status" value="1"/>
</dbReference>
<feature type="domain" description="Yeast cell wall synthesis Kre9/Knh1-like N-terminal" evidence="4">
    <location>
        <begin position="33"/>
        <end position="109"/>
    </location>
</feature>
<proteinExistence type="predicted"/>
<evidence type="ECO:0000256" key="2">
    <source>
        <dbReference type="SAM" id="MobiDB-lite"/>
    </source>
</evidence>
<feature type="compositionally biased region" description="Pro residues" evidence="2">
    <location>
        <begin position="109"/>
        <end position="122"/>
    </location>
</feature>
<evidence type="ECO:0000259" key="4">
    <source>
        <dbReference type="Pfam" id="PF10342"/>
    </source>
</evidence>
<keyword evidence="6" id="KW-1185">Reference proteome</keyword>
<feature type="signal peptide" evidence="3">
    <location>
        <begin position="1"/>
        <end position="19"/>
    </location>
</feature>